<feature type="repeat" description="TPR" evidence="1">
    <location>
        <begin position="55"/>
        <end position="88"/>
    </location>
</feature>
<evidence type="ECO:0000313" key="3">
    <source>
        <dbReference type="EMBL" id="TET43876.1"/>
    </source>
</evidence>
<feature type="repeat" description="TPR" evidence="1">
    <location>
        <begin position="295"/>
        <end position="328"/>
    </location>
</feature>
<dbReference type="InterPro" id="IPR037522">
    <property type="entry name" value="HD_GYP_dom"/>
</dbReference>
<evidence type="ECO:0000259" key="2">
    <source>
        <dbReference type="PROSITE" id="PS51832"/>
    </source>
</evidence>
<organism evidence="3 4">
    <name type="scientific">candidate division TA06 bacterium</name>
    <dbReference type="NCBI Taxonomy" id="2250710"/>
    <lineage>
        <taxon>Bacteria</taxon>
        <taxon>Bacteria division TA06</taxon>
    </lineage>
</organism>
<dbReference type="Proteomes" id="UP000315525">
    <property type="component" value="Unassembled WGS sequence"/>
</dbReference>
<reference evidence="3 4" key="1">
    <citation type="submission" date="2019-03" db="EMBL/GenBank/DDBJ databases">
        <title>Metabolic potential of uncultured bacteria and archaea associated with petroleum seepage in deep-sea sediments.</title>
        <authorList>
            <person name="Dong X."/>
            <person name="Hubert C."/>
        </authorList>
    </citation>
    <scope>NUCLEOTIDE SEQUENCE [LARGE SCALE GENOMIC DNA]</scope>
    <source>
        <strain evidence="3">E44_bin18</strain>
    </source>
</reference>
<evidence type="ECO:0000256" key="1">
    <source>
        <dbReference type="PROSITE-ProRule" id="PRU00339"/>
    </source>
</evidence>
<evidence type="ECO:0000313" key="4">
    <source>
        <dbReference type="Proteomes" id="UP000315525"/>
    </source>
</evidence>
<dbReference type="NCBIfam" id="TIGR00277">
    <property type="entry name" value="HDIG"/>
    <property type="match status" value="1"/>
</dbReference>
<proteinExistence type="predicted"/>
<dbReference type="SMART" id="SM00471">
    <property type="entry name" value="HDc"/>
    <property type="match status" value="1"/>
</dbReference>
<accession>A0A523UMX2</accession>
<dbReference type="AlphaFoldDB" id="A0A523UMX2"/>
<dbReference type="Pfam" id="PF13424">
    <property type="entry name" value="TPR_12"/>
    <property type="match status" value="3"/>
</dbReference>
<keyword evidence="1" id="KW-0802">TPR repeat</keyword>
<feature type="repeat" description="TPR" evidence="1">
    <location>
        <begin position="175"/>
        <end position="208"/>
    </location>
</feature>
<protein>
    <submittedName>
        <fullName evidence="3">Tetratricopeptide repeat protein</fullName>
    </submittedName>
</protein>
<dbReference type="PANTHER" id="PTHR43155">
    <property type="entry name" value="CYCLIC DI-GMP PHOSPHODIESTERASE PA4108-RELATED"/>
    <property type="match status" value="1"/>
</dbReference>
<dbReference type="SMART" id="SM00028">
    <property type="entry name" value="TPR"/>
    <property type="match status" value="8"/>
</dbReference>
<name>A0A523UMX2_UNCT6</name>
<gene>
    <name evidence="3" type="ORF">E3J62_12055</name>
</gene>
<dbReference type="Gene3D" id="1.25.40.10">
    <property type="entry name" value="Tetratricopeptide repeat domain"/>
    <property type="match status" value="2"/>
</dbReference>
<feature type="domain" description="HD-GYP" evidence="2">
    <location>
        <begin position="344"/>
        <end position="539"/>
    </location>
</feature>
<sequence length="561" mass="64269">MRTTLEQRVSEKCSLDELFEEGTERYTEGDWDRSLDCYSRALEVAQRDSLHKRQAEILVQIGRILRRRDDWDGALEAYQKSLKIYENCENCEGEASVYNQIAIVLFEKGKWEKAEDYYHKGLEIAEELDDVQLMGEINNNLGALACARGNLNKAIVHYQESIPRFERLGNPRGLAETYHNLGMTFADKGDLARAREYYEKSLEISREIGEVSLTSITYLNKAELHLDLMDIPEARNYAERALRITETVGDMLGLAEAYKLQGLISRETGDWKHAEEFLRDCLKLNQEYKSPLGMAEAYRELGLTYKRQGKSKKTLQMLSKSLDIFEELRAKRDITGLNKEIYELERLYLSIIKEIASDVELKDPYTLGHSGRVAMYALALANRLGVSEEEKKGIITAAYLHDVGKIKISTKILRKPSKLTDFEYGLIKKHPELGLRIMQSVDFPWSVKPLVRHHHERFDGRGYPDGLRGYGIPLGARIIAVADVFDAMTSRRSYRPARSQEESIGIIMAESGTFFDPEIVEQFVMLIKKIYKAVSEKDGEKVQTTDILELWNMSSFFGCTT</sequence>
<dbReference type="Pfam" id="PF13487">
    <property type="entry name" value="HD_5"/>
    <property type="match status" value="1"/>
</dbReference>
<comment type="caution">
    <text evidence="3">The sequence shown here is derived from an EMBL/GenBank/DDBJ whole genome shotgun (WGS) entry which is preliminary data.</text>
</comment>
<dbReference type="PANTHER" id="PTHR43155:SF2">
    <property type="entry name" value="CYCLIC DI-GMP PHOSPHODIESTERASE PA4108"/>
    <property type="match status" value="1"/>
</dbReference>
<dbReference type="InterPro" id="IPR006675">
    <property type="entry name" value="HDIG_dom"/>
</dbReference>
<dbReference type="PROSITE" id="PS51832">
    <property type="entry name" value="HD_GYP"/>
    <property type="match status" value="1"/>
</dbReference>
<dbReference type="InterPro" id="IPR003607">
    <property type="entry name" value="HD/PDEase_dom"/>
</dbReference>
<dbReference type="InterPro" id="IPR011990">
    <property type="entry name" value="TPR-like_helical_dom_sf"/>
</dbReference>
<dbReference type="PROSITE" id="PS50005">
    <property type="entry name" value="TPR"/>
    <property type="match status" value="4"/>
</dbReference>
<feature type="repeat" description="TPR" evidence="1">
    <location>
        <begin position="95"/>
        <end position="128"/>
    </location>
</feature>
<dbReference type="Gene3D" id="1.10.3210.10">
    <property type="entry name" value="Hypothetical protein af1432"/>
    <property type="match status" value="1"/>
</dbReference>
<dbReference type="SUPFAM" id="SSF48452">
    <property type="entry name" value="TPR-like"/>
    <property type="match status" value="2"/>
</dbReference>
<dbReference type="EMBL" id="SOJN01000144">
    <property type="protein sequence ID" value="TET43876.1"/>
    <property type="molecule type" value="Genomic_DNA"/>
</dbReference>
<dbReference type="SUPFAM" id="SSF109604">
    <property type="entry name" value="HD-domain/PDEase-like"/>
    <property type="match status" value="1"/>
</dbReference>
<dbReference type="Pfam" id="PF13374">
    <property type="entry name" value="TPR_10"/>
    <property type="match status" value="1"/>
</dbReference>
<dbReference type="CDD" id="cd00077">
    <property type="entry name" value="HDc"/>
    <property type="match status" value="1"/>
</dbReference>
<dbReference type="InterPro" id="IPR019734">
    <property type="entry name" value="TPR_rpt"/>
</dbReference>
<dbReference type="PROSITE" id="PS50293">
    <property type="entry name" value="TPR_REGION"/>
    <property type="match status" value="1"/>
</dbReference>